<gene>
    <name evidence="2" type="ORF">C922_03806</name>
</gene>
<dbReference type="GeneID" id="20039080"/>
<organism evidence="2 3">
    <name type="scientific">Plasmodium inui San Antonio 1</name>
    <dbReference type="NCBI Taxonomy" id="1237626"/>
    <lineage>
        <taxon>Eukaryota</taxon>
        <taxon>Sar</taxon>
        <taxon>Alveolata</taxon>
        <taxon>Apicomplexa</taxon>
        <taxon>Aconoidasida</taxon>
        <taxon>Haemosporida</taxon>
        <taxon>Plasmodiidae</taxon>
        <taxon>Plasmodium</taxon>
        <taxon>Plasmodium (Plasmodium)</taxon>
    </lineage>
</organism>
<dbReference type="EMBL" id="KI965476">
    <property type="protein sequence ID" value="EUD65823.1"/>
    <property type="molecule type" value="Genomic_DNA"/>
</dbReference>
<dbReference type="VEuPathDB" id="PlasmoDB:C922_03806"/>
<accession>W7A3A6</accession>
<proteinExistence type="predicted"/>
<evidence type="ECO:0000256" key="1">
    <source>
        <dbReference type="SAM" id="MobiDB-lite"/>
    </source>
</evidence>
<name>W7A3A6_9APIC</name>
<dbReference type="RefSeq" id="XP_008817617.1">
    <property type="nucleotide sequence ID" value="XM_008819395.1"/>
</dbReference>
<sequence length="466" mass="54627">MEVHMTEWEDRQCHLESIIKKQFYNKDDDIKGRGDYQNVGGFISRKKFEMEEPCKCYNCEHVILVVTEYVQKECILDRYVLAYKNLLQNIDSYIHEIRSKSDIDHNVYRNFLSKDDPPCSRNANKKCSPGGTSVGEDRQDVEMETYTISTIMTIRTKILNTLPMLKRVLSQLSPDEHSDYYVSSRVGIIERVKNKIHNYVLCRGTSCTYESLKIGGGKASQVRFCEDVRLGTPPRESNDRYDGVGNRDWVGCQDYSDRGEEGSDQCDHYHGSDNNYHYERCNNRGEQPQHTDGACPSPQRRGKPEEAQPRGGADRMHAEYSTRRRKEAPVKFYEIIITTNQNLISLRSIHLLIEMVSLFHRYLMKFVLEKKRNEKINLMQLYHLRKKEYTFCDESNYLLFYNFLLGKLKRKKKKKKRKSPSRRGKKSEWRNPKERITVRGGPTRLIIAQSLTAKVREAVRRKRCAL</sequence>
<dbReference type="Proteomes" id="UP000030640">
    <property type="component" value="Unassembled WGS sequence"/>
</dbReference>
<evidence type="ECO:0000313" key="2">
    <source>
        <dbReference type="EMBL" id="EUD65823.1"/>
    </source>
</evidence>
<reference evidence="2 3" key="1">
    <citation type="submission" date="2013-02" db="EMBL/GenBank/DDBJ databases">
        <title>The Genome Sequence of Plasmodium inui San Antonio 1.</title>
        <authorList>
            <consortium name="The Broad Institute Genome Sequencing Platform"/>
            <consortium name="The Broad Institute Genome Sequencing Center for Infectious Disease"/>
            <person name="Neafsey D."/>
            <person name="Cheeseman I."/>
            <person name="Volkman S."/>
            <person name="Adams J."/>
            <person name="Walker B."/>
            <person name="Young S.K."/>
            <person name="Zeng Q."/>
            <person name="Gargeya S."/>
            <person name="Fitzgerald M."/>
            <person name="Haas B."/>
            <person name="Abouelleil A."/>
            <person name="Alvarado L."/>
            <person name="Arachchi H.M."/>
            <person name="Berlin A.M."/>
            <person name="Chapman S.B."/>
            <person name="Dewar J."/>
            <person name="Goldberg J."/>
            <person name="Griggs A."/>
            <person name="Gujja S."/>
            <person name="Hansen M."/>
            <person name="Howarth C."/>
            <person name="Imamovic A."/>
            <person name="Larimer J."/>
            <person name="McCowan C."/>
            <person name="Murphy C."/>
            <person name="Neiman D."/>
            <person name="Pearson M."/>
            <person name="Priest M."/>
            <person name="Roberts A."/>
            <person name="Saif S."/>
            <person name="Shea T."/>
            <person name="Sisk P."/>
            <person name="Sykes S."/>
            <person name="Wortman J."/>
            <person name="Nusbaum C."/>
            <person name="Birren B."/>
        </authorList>
    </citation>
    <scope>NUCLEOTIDE SEQUENCE [LARGE SCALE GENOMIC DNA]</scope>
    <source>
        <strain evidence="2 3">San Antonio 1</strain>
    </source>
</reference>
<feature type="compositionally biased region" description="Basic residues" evidence="1">
    <location>
        <begin position="412"/>
        <end position="425"/>
    </location>
</feature>
<feature type="compositionally biased region" description="Basic and acidic residues" evidence="1">
    <location>
        <begin position="279"/>
        <end position="289"/>
    </location>
</feature>
<dbReference type="OrthoDB" id="8775810at2759"/>
<feature type="region of interest" description="Disordered" evidence="1">
    <location>
        <begin position="279"/>
        <end position="322"/>
    </location>
</feature>
<evidence type="ECO:0000313" key="3">
    <source>
        <dbReference type="Proteomes" id="UP000030640"/>
    </source>
</evidence>
<feature type="compositionally biased region" description="Basic and acidic residues" evidence="1">
    <location>
        <begin position="302"/>
        <end position="322"/>
    </location>
</feature>
<dbReference type="AlphaFoldDB" id="W7A3A6"/>
<keyword evidence="3" id="KW-1185">Reference proteome</keyword>
<protein>
    <submittedName>
        <fullName evidence="2">Uncharacterized protein</fullName>
    </submittedName>
</protein>
<feature type="region of interest" description="Disordered" evidence="1">
    <location>
        <begin position="412"/>
        <end position="434"/>
    </location>
</feature>